<dbReference type="CDD" id="cd01408">
    <property type="entry name" value="SIRT1"/>
    <property type="match status" value="1"/>
</dbReference>
<keyword evidence="13" id="KW-1185">Reference proteome</keyword>
<feature type="binding site" evidence="9 10">
    <location>
        <position position="163"/>
    </location>
    <ligand>
        <name>Zn(2+)</name>
        <dbReference type="ChEBI" id="CHEBI:29105"/>
    </ligand>
</feature>
<evidence type="ECO:0000256" key="7">
    <source>
        <dbReference type="PIRSR" id="PIRSR037938-1"/>
    </source>
</evidence>
<evidence type="ECO:0000256" key="2">
    <source>
        <dbReference type="ARBA" id="ARBA00012928"/>
    </source>
</evidence>
<name>A0A7K6H0J1_9PASS</name>
<sequence>RTQCSRPFCVSAAARAILGRWGGDEGKQKLTLKDVAELLRKKECRRVVVMAGAGISTPSGIPDFRSPGSGLYSNLEQYDIPYPEAIFELGYFFTNPKPFFTLAKELYPGNYRPNSAHYFLRLLHDKGLLLRLYTQNIDGLERVAGIPPDRLVEAHGTFATATCTVCRRNFPGEDFRRDVMEDRVPRCPVCTGVVKPDIVFFGEQLPQRFLLHLTDFPMADLLFVIGTSLEVEPFASLAGAVRSSVPRVLINRELVGPFAWQQRHNDVAQLGDVVGGVEKLVELLGWSDEMQTLMQKEKEKVGRGSE</sequence>
<gene>
    <name evidence="12" type="primary">Sirt3</name>
    <name evidence="12" type="ORF">MALELE_R05230</name>
</gene>
<evidence type="ECO:0000256" key="6">
    <source>
        <dbReference type="ARBA" id="ARBA00023027"/>
    </source>
</evidence>
<dbReference type="PANTHER" id="PTHR11085:SF5">
    <property type="entry name" value="NAD-DEPENDENT PROTEIN DEACETYLASE SIRTUIN-3, MITOCHONDRIAL"/>
    <property type="match status" value="1"/>
</dbReference>
<dbReference type="EMBL" id="VZRP01017194">
    <property type="protein sequence ID" value="NWV68914.1"/>
    <property type="molecule type" value="Genomic_DNA"/>
</dbReference>
<dbReference type="Pfam" id="PF02146">
    <property type="entry name" value="SIR2"/>
    <property type="match status" value="1"/>
</dbReference>
<dbReference type="InterPro" id="IPR029035">
    <property type="entry name" value="DHS-like_NAD/FAD-binding_dom"/>
</dbReference>
<evidence type="ECO:0000256" key="10">
    <source>
        <dbReference type="PROSITE-ProRule" id="PRU00236"/>
    </source>
</evidence>
<dbReference type="PANTHER" id="PTHR11085">
    <property type="entry name" value="NAD-DEPENDENT PROTEIN DEACYLASE SIRTUIN-5, MITOCHONDRIAL-RELATED"/>
    <property type="match status" value="1"/>
</dbReference>
<feature type="non-terminal residue" evidence="12">
    <location>
        <position position="306"/>
    </location>
</feature>
<dbReference type="InterPro" id="IPR017328">
    <property type="entry name" value="Sirtuin_class_I"/>
</dbReference>
<keyword evidence="4 9" id="KW-0479">Metal-binding</keyword>
<keyword evidence="5 9" id="KW-0862">Zinc</keyword>
<feature type="binding site" evidence="8">
    <location>
        <begin position="251"/>
        <end position="253"/>
    </location>
    <ligand>
        <name>NAD(+)</name>
        <dbReference type="ChEBI" id="CHEBI:57540"/>
    </ligand>
</feature>
<feature type="binding site" evidence="8">
    <location>
        <begin position="53"/>
        <end position="57"/>
    </location>
    <ligand>
        <name>NAD(+)</name>
        <dbReference type="ChEBI" id="CHEBI:57540"/>
    </ligand>
</feature>
<evidence type="ECO:0000256" key="5">
    <source>
        <dbReference type="ARBA" id="ARBA00022833"/>
    </source>
</evidence>
<comment type="similarity">
    <text evidence="1">Belongs to the sirtuin family. Class I subfamily.</text>
</comment>
<dbReference type="AlphaFoldDB" id="A0A7K6H0J1"/>
<feature type="binding site" evidence="9 10">
    <location>
        <position position="190"/>
    </location>
    <ligand>
        <name>Zn(2+)</name>
        <dbReference type="ChEBI" id="CHEBI:29105"/>
    </ligand>
</feature>
<feature type="binding site" evidence="8">
    <location>
        <begin position="135"/>
        <end position="138"/>
    </location>
    <ligand>
        <name>NAD(+)</name>
        <dbReference type="ChEBI" id="CHEBI:57540"/>
    </ligand>
</feature>
<evidence type="ECO:0000256" key="1">
    <source>
        <dbReference type="ARBA" id="ARBA00006924"/>
    </source>
</evidence>
<feature type="non-terminal residue" evidence="12">
    <location>
        <position position="1"/>
    </location>
</feature>
<dbReference type="Gene3D" id="3.30.1600.10">
    <property type="entry name" value="SIR2/SIRT2 'Small Domain"/>
    <property type="match status" value="1"/>
</dbReference>
<dbReference type="EC" id="2.3.1.286" evidence="2"/>
<keyword evidence="6 8" id="KW-0520">NAD</keyword>
<dbReference type="PROSITE" id="PS50305">
    <property type="entry name" value="SIRTUIN"/>
    <property type="match status" value="1"/>
</dbReference>
<dbReference type="SUPFAM" id="SSF52467">
    <property type="entry name" value="DHS-like NAD/FAD-binding domain"/>
    <property type="match status" value="1"/>
</dbReference>
<evidence type="ECO:0000259" key="11">
    <source>
        <dbReference type="PROSITE" id="PS50305"/>
    </source>
</evidence>
<proteinExistence type="inferred from homology"/>
<dbReference type="PIRSF" id="PIRSF037938">
    <property type="entry name" value="SIR2_euk"/>
    <property type="match status" value="1"/>
</dbReference>
<evidence type="ECO:0000256" key="8">
    <source>
        <dbReference type="PIRSR" id="PIRSR037938-2"/>
    </source>
</evidence>
<dbReference type="InterPro" id="IPR003000">
    <property type="entry name" value="Sirtuin"/>
</dbReference>
<evidence type="ECO:0000313" key="12">
    <source>
        <dbReference type="EMBL" id="NWV68914.1"/>
    </source>
</evidence>
<comment type="cofactor">
    <cofactor evidence="9">
        <name>Zn(2+)</name>
        <dbReference type="ChEBI" id="CHEBI:29105"/>
    </cofactor>
    <text evidence="9">Binds 1 zinc ion per subunit.</text>
</comment>
<feature type="binding site" evidence="8">
    <location>
        <begin position="63"/>
        <end position="65"/>
    </location>
    <ligand>
        <name>NAD(+)</name>
        <dbReference type="ChEBI" id="CHEBI:57540"/>
    </ligand>
</feature>
<dbReference type="InterPro" id="IPR026590">
    <property type="entry name" value="Ssirtuin_cat_dom"/>
</dbReference>
<dbReference type="InterPro" id="IPR050134">
    <property type="entry name" value="NAD-dep_sirtuin_deacylases"/>
</dbReference>
<dbReference type="GO" id="GO:0005634">
    <property type="term" value="C:nucleus"/>
    <property type="evidence" value="ECO:0007669"/>
    <property type="project" value="TreeGrafter"/>
</dbReference>
<organism evidence="12 13">
    <name type="scientific">Malurus elegans</name>
    <name type="common">Red-winged fairywren</name>
    <dbReference type="NCBI Taxonomy" id="720584"/>
    <lineage>
        <taxon>Eukaryota</taxon>
        <taxon>Metazoa</taxon>
        <taxon>Chordata</taxon>
        <taxon>Craniata</taxon>
        <taxon>Vertebrata</taxon>
        <taxon>Euteleostomi</taxon>
        <taxon>Archelosauria</taxon>
        <taxon>Archosauria</taxon>
        <taxon>Dinosauria</taxon>
        <taxon>Saurischia</taxon>
        <taxon>Theropoda</taxon>
        <taxon>Coelurosauria</taxon>
        <taxon>Aves</taxon>
        <taxon>Neognathae</taxon>
        <taxon>Neoaves</taxon>
        <taxon>Telluraves</taxon>
        <taxon>Australaves</taxon>
        <taxon>Passeriformes</taxon>
        <taxon>Meliphagoidea</taxon>
        <taxon>Maluridae</taxon>
        <taxon>Malurus</taxon>
    </lineage>
</organism>
<dbReference type="InterPro" id="IPR026591">
    <property type="entry name" value="Sirtuin_cat_small_dom_sf"/>
</dbReference>
<feature type="binding site" evidence="9 10">
    <location>
        <position position="187"/>
    </location>
    <ligand>
        <name>Zn(2+)</name>
        <dbReference type="ChEBI" id="CHEBI:29105"/>
    </ligand>
</feature>
<evidence type="ECO:0000313" key="13">
    <source>
        <dbReference type="Proteomes" id="UP000564407"/>
    </source>
</evidence>
<feature type="domain" description="Deacetylase sirtuin-type" evidence="11">
    <location>
        <begin position="25"/>
        <end position="287"/>
    </location>
</feature>
<keyword evidence="3" id="KW-0808">Transferase</keyword>
<accession>A0A7K6H0J1</accession>
<feature type="binding site" evidence="8">
    <location>
        <begin position="227"/>
        <end position="228"/>
    </location>
    <ligand>
        <name>NAD(+)</name>
        <dbReference type="ChEBI" id="CHEBI:57540"/>
    </ligand>
</feature>
<dbReference type="GO" id="GO:0046872">
    <property type="term" value="F:metal ion binding"/>
    <property type="evidence" value="ECO:0007669"/>
    <property type="project" value="UniProtKB-KW"/>
</dbReference>
<comment type="caution">
    <text evidence="12">The sequence shown here is derived from an EMBL/GenBank/DDBJ whole genome shotgun (WGS) entry which is preliminary data.</text>
</comment>
<protein>
    <recommendedName>
        <fullName evidence="2">protein acetyllysine N-acetyltransferase</fullName>
        <ecNumber evidence="2">2.3.1.286</ecNumber>
    </recommendedName>
</protein>
<dbReference type="Proteomes" id="UP000564407">
    <property type="component" value="Unassembled WGS sequence"/>
</dbReference>
<feature type="active site" description="Proton acceptor" evidence="7 10">
    <location>
        <position position="155"/>
    </location>
</feature>
<dbReference type="GO" id="GO:0070403">
    <property type="term" value="F:NAD+ binding"/>
    <property type="evidence" value="ECO:0007669"/>
    <property type="project" value="InterPro"/>
</dbReference>
<evidence type="ECO:0000256" key="3">
    <source>
        <dbReference type="ARBA" id="ARBA00022679"/>
    </source>
</evidence>
<evidence type="ECO:0000256" key="4">
    <source>
        <dbReference type="ARBA" id="ARBA00022723"/>
    </source>
</evidence>
<dbReference type="Gene3D" id="3.40.50.1220">
    <property type="entry name" value="TPP-binding domain"/>
    <property type="match status" value="1"/>
</dbReference>
<dbReference type="GO" id="GO:0017136">
    <property type="term" value="F:histone deacetylase activity, NAD-dependent"/>
    <property type="evidence" value="ECO:0007669"/>
    <property type="project" value="InterPro"/>
</dbReference>
<feature type="binding site" evidence="9 10">
    <location>
        <position position="166"/>
    </location>
    <ligand>
        <name>Zn(2+)</name>
        <dbReference type="ChEBI" id="CHEBI:29105"/>
    </ligand>
</feature>
<evidence type="ECO:0000256" key="9">
    <source>
        <dbReference type="PIRSR" id="PIRSR037938-3"/>
    </source>
</evidence>
<reference evidence="12 13" key="1">
    <citation type="submission" date="2019-09" db="EMBL/GenBank/DDBJ databases">
        <title>Bird 10,000 Genomes (B10K) Project - Family phase.</title>
        <authorList>
            <person name="Zhang G."/>
        </authorList>
    </citation>
    <scope>NUCLEOTIDE SEQUENCE [LARGE SCALE GENOMIC DNA]</scope>
    <source>
        <strain evidence="12">B10K-DU-029-44</strain>
        <tissue evidence="12">Heart</tissue>
    </source>
</reference>